<dbReference type="RefSeq" id="WP_263530993.1">
    <property type="nucleotide sequence ID" value="NZ_JAOVZB010000005.1"/>
</dbReference>
<sequence>MNLSNDQQEVKDFTLKLVNAGSNYRVSELKDIYAKDFSISMLLPDSSIQSMNYDETIDMFTQRSEAGVAPLSEAATINHIDVVGDKAYVIITRVMDFVGVGKEQTIIFHLMLNRSASDQWQVYREHATLSF</sequence>
<proteinExistence type="predicted"/>
<accession>A0ABT2YUQ6</accession>
<dbReference type="EMBL" id="JAOVZB010000005">
    <property type="protein sequence ID" value="MCV2403616.1"/>
    <property type="molecule type" value="Genomic_DNA"/>
</dbReference>
<evidence type="ECO:0008006" key="3">
    <source>
        <dbReference type="Google" id="ProtNLM"/>
    </source>
</evidence>
<dbReference type="Gene3D" id="3.10.450.50">
    <property type="match status" value="1"/>
</dbReference>
<protein>
    <recommendedName>
        <fullName evidence="3">DUF4440 domain-containing protein</fullName>
    </recommendedName>
</protein>
<name>A0ABT2YUQ6_9GAMM</name>
<keyword evidence="2" id="KW-1185">Reference proteome</keyword>
<comment type="caution">
    <text evidence="1">The sequence shown here is derived from an EMBL/GenBank/DDBJ whole genome shotgun (WGS) entry which is preliminary data.</text>
</comment>
<reference evidence="1 2" key="1">
    <citation type="submission" date="2022-10" db="EMBL/GenBank/DDBJ databases">
        <title>Marinomonas transparenta sp. nov. and Marinomonas sargassi sp. nov., isolated from marine alga (Sargassum natans (L.) Gaillon).</title>
        <authorList>
            <person name="Wang Y."/>
        </authorList>
    </citation>
    <scope>NUCLEOTIDE SEQUENCE [LARGE SCALE GENOMIC DNA]</scope>
    <source>
        <strain evidence="1 2">C2222</strain>
    </source>
</reference>
<dbReference type="Proteomes" id="UP001209713">
    <property type="component" value="Unassembled WGS sequence"/>
</dbReference>
<dbReference type="SUPFAM" id="SSF54427">
    <property type="entry name" value="NTF2-like"/>
    <property type="match status" value="1"/>
</dbReference>
<evidence type="ECO:0000313" key="2">
    <source>
        <dbReference type="Proteomes" id="UP001209713"/>
    </source>
</evidence>
<evidence type="ECO:0000313" key="1">
    <source>
        <dbReference type="EMBL" id="MCV2403616.1"/>
    </source>
</evidence>
<organism evidence="1 2">
    <name type="scientific">Marinomonas sargassi</name>
    <dbReference type="NCBI Taxonomy" id="2984494"/>
    <lineage>
        <taxon>Bacteria</taxon>
        <taxon>Pseudomonadati</taxon>
        <taxon>Pseudomonadota</taxon>
        <taxon>Gammaproteobacteria</taxon>
        <taxon>Oceanospirillales</taxon>
        <taxon>Oceanospirillaceae</taxon>
        <taxon>Marinomonas</taxon>
    </lineage>
</organism>
<gene>
    <name evidence="1" type="ORF">OFY17_12110</name>
</gene>
<dbReference type="InterPro" id="IPR032710">
    <property type="entry name" value="NTF2-like_dom_sf"/>
</dbReference>